<dbReference type="GO" id="GO:0016829">
    <property type="term" value="F:lyase activity"/>
    <property type="evidence" value="ECO:0007669"/>
    <property type="project" value="UniProtKB-KW"/>
</dbReference>
<keyword evidence="3" id="KW-0456">Lyase</keyword>
<comment type="similarity">
    <text evidence="2 4">Belongs to the enoyl-CoA hydratase/isomerase family.</text>
</comment>
<dbReference type="PANTHER" id="PTHR11941:SF54">
    <property type="entry name" value="ENOYL-COA HYDRATASE, MITOCHONDRIAL"/>
    <property type="match status" value="1"/>
</dbReference>
<name>A0A2T2XEB1_9FIRM</name>
<evidence type="ECO:0000256" key="2">
    <source>
        <dbReference type="ARBA" id="ARBA00005254"/>
    </source>
</evidence>
<dbReference type="Proteomes" id="UP000242972">
    <property type="component" value="Unassembled WGS sequence"/>
</dbReference>
<dbReference type="CDD" id="cd06558">
    <property type="entry name" value="crotonase-like"/>
    <property type="match status" value="1"/>
</dbReference>
<organism evidence="5 6">
    <name type="scientific">Sulfobacillus benefaciens</name>
    <dbReference type="NCBI Taxonomy" id="453960"/>
    <lineage>
        <taxon>Bacteria</taxon>
        <taxon>Bacillati</taxon>
        <taxon>Bacillota</taxon>
        <taxon>Clostridia</taxon>
        <taxon>Eubacteriales</taxon>
        <taxon>Clostridiales Family XVII. Incertae Sedis</taxon>
        <taxon>Sulfobacillus</taxon>
    </lineage>
</organism>
<dbReference type="AlphaFoldDB" id="A0A2T2XEB1"/>
<dbReference type="Pfam" id="PF00378">
    <property type="entry name" value="ECH_1"/>
    <property type="match status" value="1"/>
</dbReference>
<evidence type="ECO:0000256" key="1">
    <source>
        <dbReference type="ARBA" id="ARBA00005189"/>
    </source>
</evidence>
<dbReference type="PROSITE" id="PS00166">
    <property type="entry name" value="ENOYL_COA_HYDRATASE"/>
    <property type="match status" value="1"/>
</dbReference>
<evidence type="ECO:0000256" key="4">
    <source>
        <dbReference type="RuleBase" id="RU003707"/>
    </source>
</evidence>
<dbReference type="Gene3D" id="3.90.226.10">
    <property type="entry name" value="2-enoyl-CoA Hydratase, Chain A, domain 1"/>
    <property type="match status" value="1"/>
</dbReference>
<dbReference type="GO" id="GO:0006635">
    <property type="term" value="P:fatty acid beta-oxidation"/>
    <property type="evidence" value="ECO:0007669"/>
    <property type="project" value="TreeGrafter"/>
</dbReference>
<evidence type="ECO:0000256" key="3">
    <source>
        <dbReference type="ARBA" id="ARBA00023239"/>
    </source>
</evidence>
<dbReference type="InterPro" id="IPR018376">
    <property type="entry name" value="Enoyl-CoA_hyd/isom_CS"/>
</dbReference>
<dbReference type="InterPro" id="IPR001753">
    <property type="entry name" value="Enoyl-CoA_hydra/iso"/>
</dbReference>
<dbReference type="FunFam" id="3.90.226.10:FF:000009">
    <property type="entry name" value="Carnitinyl-CoA dehydratase"/>
    <property type="match status" value="1"/>
</dbReference>
<dbReference type="EMBL" id="PXYW01000030">
    <property type="protein sequence ID" value="PSR32854.1"/>
    <property type="molecule type" value="Genomic_DNA"/>
</dbReference>
<proteinExistence type="inferred from homology"/>
<dbReference type="PANTHER" id="PTHR11941">
    <property type="entry name" value="ENOYL-COA HYDRATASE-RELATED"/>
    <property type="match status" value="1"/>
</dbReference>
<evidence type="ECO:0000313" key="5">
    <source>
        <dbReference type="EMBL" id="PSR32854.1"/>
    </source>
</evidence>
<accession>A0A2T2XEB1</accession>
<evidence type="ECO:0000313" key="6">
    <source>
        <dbReference type="Proteomes" id="UP000242972"/>
    </source>
</evidence>
<comment type="pathway">
    <text evidence="1">Lipid metabolism.</text>
</comment>
<reference evidence="5 6" key="1">
    <citation type="journal article" date="2014" name="BMC Genomics">
        <title>Comparison of environmental and isolate Sulfobacillus genomes reveals diverse carbon, sulfur, nitrogen, and hydrogen metabolisms.</title>
        <authorList>
            <person name="Justice N.B."/>
            <person name="Norman A."/>
            <person name="Brown C.T."/>
            <person name="Singh A."/>
            <person name="Thomas B.C."/>
            <person name="Banfield J.F."/>
        </authorList>
    </citation>
    <scope>NUCLEOTIDE SEQUENCE [LARGE SCALE GENOMIC DNA]</scope>
    <source>
        <strain evidence="5">AMDSBA4</strain>
    </source>
</reference>
<sequence>MAVIDVEQRDRVEIWTLNHPPVNAISMDVLTELEQLLNQVSNNDGINAVVITGAGYTFAAGADLAGFMKLGGQLPEFLRKGAQIFGQLEQLPKPVVAAVNGIAFGGGNELAMATDIRIASTKARFGQPEVNLGIIPGWGGTVRMPRLIGRSSAARLLLTGDPIDAPEAYRLGLVTQVVEPELLLDYAVNQADRLASLPPLALGAIKRLLSNDNLEGAQERETMEILNLMTTQDAMEGVMAFMQKRRPRFRGK</sequence>
<gene>
    <name evidence="5" type="ORF">C7B46_12270</name>
</gene>
<dbReference type="InterPro" id="IPR029045">
    <property type="entry name" value="ClpP/crotonase-like_dom_sf"/>
</dbReference>
<dbReference type="SUPFAM" id="SSF52096">
    <property type="entry name" value="ClpP/crotonase"/>
    <property type="match status" value="1"/>
</dbReference>
<protein>
    <submittedName>
        <fullName evidence="5">Short-chain dehydrogenase</fullName>
    </submittedName>
</protein>
<comment type="caution">
    <text evidence="5">The sequence shown here is derived from an EMBL/GenBank/DDBJ whole genome shotgun (WGS) entry which is preliminary data.</text>
</comment>